<dbReference type="Proteomes" id="UP000238392">
    <property type="component" value="Unassembled WGS sequence"/>
</dbReference>
<dbReference type="RefSeq" id="WP_106267913.1">
    <property type="nucleotide sequence ID" value="NZ_PVTQ01000018.1"/>
</dbReference>
<sequence>MTSKGNLNINLNGGHFASGNIVQGNNNTATATVASDHKNEGTLWLQTLKDLKAAQLANGKSINDLQNAIAELEPIKDALEKNDLSQKDALNIAKKVGEIGKAFAWAAAPLEGLLNRLLG</sequence>
<protein>
    <submittedName>
        <fullName evidence="1">Uncharacterized protein</fullName>
    </submittedName>
</protein>
<comment type="caution">
    <text evidence="1">The sequence shown here is derived from an EMBL/GenBank/DDBJ whole genome shotgun (WGS) entry which is preliminary data.</text>
</comment>
<keyword evidence="2" id="KW-1185">Reference proteome</keyword>
<gene>
    <name evidence="1" type="ORF">CLV74_11851</name>
</gene>
<evidence type="ECO:0000313" key="2">
    <source>
        <dbReference type="Proteomes" id="UP000238392"/>
    </source>
</evidence>
<name>A0A2T0WEE3_9RHOB</name>
<accession>A0A2T0WEE3</accession>
<evidence type="ECO:0000313" key="1">
    <source>
        <dbReference type="EMBL" id="PRY85080.1"/>
    </source>
</evidence>
<dbReference type="EMBL" id="PVTQ01000018">
    <property type="protein sequence ID" value="PRY85080.1"/>
    <property type="molecule type" value="Genomic_DNA"/>
</dbReference>
<proteinExistence type="predicted"/>
<organism evidence="1 2">
    <name type="scientific">Donghicola tyrosinivorans</name>
    <dbReference type="NCBI Taxonomy" id="1652492"/>
    <lineage>
        <taxon>Bacteria</taxon>
        <taxon>Pseudomonadati</taxon>
        <taxon>Pseudomonadota</taxon>
        <taxon>Alphaproteobacteria</taxon>
        <taxon>Rhodobacterales</taxon>
        <taxon>Roseobacteraceae</taxon>
        <taxon>Donghicola</taxon>
    </lineage>
</organism>
<reference evidence="1 2" key="1">
    <citation type="submission" date="2018-03" db="EMBL/GenBank/DDBJ databases">
        <title>Genomic Encyclopedia of Archaeal and Bacterial Type Strains, Phase II (KMG-II): from individual species to whole genera.</title>
        <authorList>
            <person name="Goeker M."/>
        </authorList>
    </citation>
    <scope>NUCLEOTIDE SEQUENCE [LARGE SCALE GENOMIC DNA]</scope>
    <source>
        <strain evidence="1 2">DSM 100212</strain>
    </source>
</reference>
<dbReference type="AlphaFoldDB" id="A0A2T0WEE3"/>